<evidence type="ECO:0000256" key="4">
    <source>
        <dbReference type="ARBA" id="ARBA00023136"/>
    </source>
</evidence>
<feature type="transmembrane region" description="Helical" evidence="5">
    <location>
        <begin position="145"/>
        <end position="172"/>
    </location>
</feature>
<dbReference type="GO" id="GO:0003865">
    <property type="term" value="F:3-oxo-5-alpha-steroid 4-dehydrogenase activity"/>
    <property type="evidence" value="ECO:0007669"/>
    <property type="project" value="TreeGrafter"/>
</dbReference>
<dbReference type="GO" id="GO:0016095">
    <property type="term" value="P:polyprenol catabolic process"/>
    <property type="evidence" value="ECO:0007669"/>
    <property type="project" value="TreeGrafter"/>
</dbReference>
<evidence type="ECO:0000256" key="5">
    <source>
        <dbReference type="SAM" id="Phobius"/>
    </source>
</evidence>
<name>A0AAD5PDP8_9FUNG</name>
<proteinExistence type="predicted"/>
<gene>
    <name evidence="7" type="ORF">BDA99DRAFT_80240</name>
</gene>
<dbReference type="PANTHER" id="PTHR14624">
    <property type="entry name" value="DFG10 PROTEIN"/>
    <property type="match status" value="1"/>
</dbReference>
<dbReference type="GO" id="GO:0006488">
    <property type="term" value="P:dolichol-linked oligosaccharide biosynthetic process"/>
    <property type="evidence" value="ECO:0007669"/>
    <property type="project" value="InterPro"/>
</dbReference>
<evidence type="ECO:0000259" key="6">
    <source>
        <dbReference type="Pfam" id="PF02544"/>
    </source>
</evidence>
<sequence>MYLILFLCFCLCTLTLLSILAKWIQFLRTSVLPYGKLNNTAEKPQSRSGQWLAQWTVPKSWFSHFYIVGLALAMGNAFEIGLFFQYHIRGPIMTLLYTLDTPQGSDTMAAQDCLVALMLFIIHLARRVYESLCIERPSPQARMHISHYLTGLGFYGAMVFATWVEGAANLGVWDMNKMIELKTSMTTNNNNDYYTLNHLDSERMAPTIRATLAIPLFLYAANHQHTCHHILGSLRENGSGYQIPRGDWFESIVVPHYLADILIYLAFNLLCGFQNKVFLCGLVWTLINLSITASETEQWYQKTFGDEYKKTYPKKRWIILPWVY</sequence>
<feature type="domain" description="3-oxo-5-alpha-steroid 4-dehydrogenase C-terminal" evidence="6">
    <location>
        <begin position="193"/>
        <end position="324"/>
    </location>
</feature>
<evidence type="ECO:0000256" key="1">
    <source>
        <dbReference type="ARBA" id="ARBA00004127"/>
    </source>
</evidence>
<comment type="caution">
    <text evidence="7">The sequence shown here is derived from an EMBL/GenBank/DDBJ whole genome shotgun (WGS) entry which is preliminary data.</text>
</comment>
<comment type="subcellular location">
    <subcellularLocation>
        <location evidence="1">Endomembrane system</location>
        <topology evidence="1">Multi-pass membrane protein</topology>
    </subcellularLocation>
</comment>
<organism evidence="7 8">
    <name type="scientific">Phascolomyces articulosus</name>
    <dbReference type="NCBI Taxonomy" id="60185"/>
    <lineage>
        <taxon>Eukaryota</taxon>
        <taxon>Fungi</taxon>
        <taxon>Fungi incertae sedis</taxon>
        <taxon>Mucoromycota</taxon>
        <taxon>Mucoromycotina</taxon>
        <taxon>Mucoromycetes</taxon>
        <taxon>Mucorales</taxon>
        <taxon>Lichtheimiaceae</taxon>
        <taxon>Phascolomyces</taxon>
    </lineage>
</organism>
<evidence type="ECO:0000256" key="3">
    <source>
        <dbReference type="ARBA" id="ARBA00022989"/>
    </source>
</evidence>
<dbReference type="InterPro" id="IPR001104">
    <property type="entry name" value="3-oxo-5_a-steroid_4-DH_C"/>
</dbReference>
<keyword evidence="2 5" id="KW-0812">Transmembrane</keyword>
<dbReference type="Pfam" id="PF02544">
    <property type="entry name" value="Steroid_dh"/>
    <property type="match status" value="1"/>
</dbReference>
<evidence type="ECO:0000256" key="2">
    <source>
        <dbReference type="ARBA" id="ARBA00022692"/>
    </source>
</evidence>
<dbReference type="Proteomes" id="UP001209540">
    <property type="component" value="Unassembled WGS sequence"/>
</dbReference>
<accession>A0AAD5PDP8</accession>
<dbReference type="EMBL" id="JAIXMP010000015">
    <property type="protein sequence ID" value="KAI9261593.1"/>
    <property type="molecule type" value="Genomic_DNA"/>
</dbReference>
<dbReference type="PROSITE" id="PS50244">
    <property type="entry name" value="S5A_REDUCTASE"/>
    <property type="match status" value="1"/>
</dbReference>
<keyword evidence="4 5" id="KW-0472">Membrane</keyword>
<dbReference type="GO" id="GO:0005783">
    <property type="term" value="C:endoplasmic reticulum"/>
    <property type="evidence" value="ECO:0007669"/>
    <property type="project" value="TreeGrafter"/>
</dbReference>
<evidence type="ECO:0000313" key="8">
    <source>
        <dbReference type="Proteomes" id="UP001209540"/>
    </source>
</evidence>
<evidence type="ECO:0000313" key="7">
    <source>
        <dbReference type="EMBL" id="KAI9261593.1"/>
    </source>
</evidence>
<dbReference type="AlphaFoldDB" id="A0AAD5PDP8"/>
<dbReference type="Gene3D" id="1.20.120.1630">
    <property type="match status" value="1"/>
</dbReference>
<reference evidence="7" key="1">
    <citation type="journal article" date="2022" name="IScience">
        <title>Evolution of zygomycete secretomes and the origins of terrestrial fungal ecologies.</title>
        <authorList>
            <person name="Chang Y."/>
            <person name="Wang Y."/>
            <person name="Mondo S."/>
            <person name="Ahrendt S."/>
            <person name="Andreopoulos W."/>
            <person name="Barry K."/>
            <person name="Beard J."/>
            <person name="Benny G.L."/>
            <person name="Blankenship S."/>
            <person name="Bonito G."/>
            <person name="Cuomo C."/>
            <person name="Desiro A."/>
            <person name="Gervers K.A."/>
            <person name="Hundley H."/>
            <person name="Kuo A."/>
            <person name="LaButti K."/>
            <person name="Lang B.F."/>
            <person name="Lipzen A."/>
            <person name="O'Donnell K."/>
            <person name="Pangilinan J."/>
            <person name="Reynolds N."/>
            <person name="Sandor L."/>
            <person name="Smith M.E."/>
            <person name="Tsang A."/>
            <person name="Grigoriev I.V."/>
            <person name="Stajich J.E."/>
            <person name="Spatafora J.W."/>
        </authorList>
    </citation>
    <scope>NUCLEOTIDE SEQUENCE</scope>
    <source>
        <strain evidence="7">RSA 2281</strain>
    </source>
</reference>
<keyword evidence="8" id="KW-1185">Reference proteome</keyword>
<protein>
    <submittedName>
        <fullName evidence="7">3-oxo-5-alpha-steroid 4-dehydrogenase-domain-containing protein</fullName>
    </submittedName>
</protein>
<reference evidence="7" key="2">
    <citation type="submission" date="2023-02" db="EMBL/GenBank/DDBJ databases">
        <authorList>
            <consortium name="DOE Joint Genome Institute"/>
            <person name="Mondo S.J."/>
            <person name="Chang Y."/>
            <person name="Wang Y."/>
            <person name="Ahrendt S."/>
            <person name="Andreopoulos W."/>
            <person name="Barry K."/>
            <person name="Beard J."/>
            <person name="Benny G.L."/>
            <person name="Blankenship S."/>
            <person name="Bonito G."/>
            <person name="Cuomo C."/>
            <person name="Desiro A."/>
            <person name="Gervers K.A."/>
            <person name="Hundley H."/>
            <person name="Kuo A."/>
            <person name="LaButti K."/>
            <person name="Lang B.F."/>
            <person name="Lipzen A."/>
            <person name="O'Donnell K."/>
            <person name="Pangilinan J."/>
            <person name="Reynolds N."/>
            <person name="Sandor L."/>
            <person name="Smith M.W."/>
            <person name="Tsang A."/>
            <person name="Grigoriev I.V."/>
            <person name="Stajich J.E."/>
            <person name="Spatafora J.W."/>
        </authorList>
    </citation>
    <scope>NUCLEOTIDE SEQUENCE</scope>
    <source>
        <strain evidence="7">RSA 2281</strain>
    </source>
</reference>
<feature type="transmembrane region" description="Helical" evidence="5">
    <location>
        <begin position="65"/>
        <end position="86"/>
    </location>
</feature>
<dbReference type="InterPro" id="IPR039698">
    <property type="entry name" value="Dfg10/SRD5A3"/>
</dbReference>
<dbReference type="PANTHER" id="PTHR14624:SF0">
    <property type="entry name" value="POLYPRENOL REDUCTASE"/>
    <property type="match status" value="1"/>
</dbReference>
<keyword evidence="3 5" id="KW-1133">Transmembrane helix</keyword>